<proteinExistence type="predicted"/>
<evidence type="ECO:0000313" key="4">
    <source>
        <dbReference type="Proteomes" id="UP000271554"/>
    </source>
</evidence>
<dbReference type="Proteomes" id="UP000271554">
    <property type="component" value="Chromosome"/>
</dbReference>
<feature type="compositionally biased region" description="Pro residues" evidence="1">
    <location>
        <begin position="329"/>
        <end position="346"/>
    </location>
</feature>
<dbReference type="AlphaFoldDB" id="A0A387HBE6"/>
<feature type="compositionally biased region" description="Low complexity" evidence="1">
    <location>
        <begin position="294"/>
        <end position="313"/>
    </location>
</feature>
<dbReference type="InterPro" id="IPR027417">
    <property type="entry name" value="P-loop_NTPase"/>
</dbReference>
<dbReference type="KEGG" id="shun:DWB77_00065"/>
<evidence type="ECO:0000313" key="2">
    <source>
        <dbReference type="EMBL" id="AYG77958.1"/>
    </source>
</evidence>
<sequence>MIFYGGVVVERGMDLRTLFSTNDRALRAEEAFTNRQAQWQIIAEALAEHLHTISLPGFDVEDLEAARRNVVALHGVGGVGKTALSRTVEAALADTSRRPAQWGAPPWPEQVRILPVRIDLARSEGIDFERVVLLLRLALAATGRPMPAFDLTLRRYWENAHPGEPLEEYLRRSGLLAQFGKVLPQQMEGVLGEVAQALLLPGIVGSAVGKVTGALVTALRERRQAVRALAGCTRLADLLEAEPTLDALSFYPHLLSWDISQLPAKQRVVPVVLFDTWEEIGDRTHATWSAFCRGSSGSCRRPSSSSLDAPASSGVMSVWRASSTGRGRPPGPDSPPAPCRPRVPRPPDLRHRRRAGRS</sequence>
<dbReference type="EMBL" id="CP032698">
    <property type="protein sequence ID" value="AYG85310.1"/>
    <property type="molecule type" value="Genomic_DNA"/>
</dbReference>
<dbReference type="EMBL" id="CP032698">
    <property type="protein sequence ID" value="AYG77958.1"/>
    <property type="molecule type" value="Genomic_DNA"/>
</dbReference>
<accession>A0A387HBE6</accession>
<gene>
    <name evidence="2" type="ORF">DWB77_00065</name>
    <name evidence="3" type="ORF">DWB77_07527</name>
</gene>
<evidence type="ECO:0000256" key="1">
    <source>
        <dbReference type="SAM" id="MobiDB-lite"/>
    </source>
</evidence>
<protein>
    <submittedName>
        <fullName evidence="2">Uncharacterized protein</fullName>
    </submittedName>
</protein>
<reference evidence="2 4" key="1">
    <citation type="submission" date="2018-10" db="EMBL/GenBank/DDBJ databases">
        <title>Relationship between Morphology and Antimicrobial Activity in Streptomyces.</title>
        <authorList>
            <person name="Kang H.J."/>
            <person name="Kim S.B."/>
        </authorList>
    </citation>
    <scope>NUCLEOTIDE SEQUENCE [LARGE SCALE GENOMIC DNA]</scope>
    <source>
        <strain evidence="2 4">BH38</strain>
    </source>
</reference>
<name>A0A387HBE6_9ACTN</name>
<dbReference type="SUPFAM" id="SSF52540">
    <property type="entry name" value="P-loop containing nucleoside triphosphate hydrolases"/>
    <property type="match status" value="1"/>
</dbReference>
<dbReference type="KEGG" id="shun:DWB77_07527"/>
<evidence type="ECO:0000313" key="3">
    <source>
        <dbReference type="EMBL" id="AYG85310.1"/>
    </source>
</evidence>
<keyword evidence="4" id="KW-1185">Reference proteome</keyword>
<organism evidence="2 4">
    <name type="scientific">Streptomyces hundungensis</name>
    <dbReference type="NCBI Taxonomy" id="1077946"/>
    <lineage>
        <taxon>Bacteria</taxon>
        <taxon>Bacillati</taxon>
        <taxon>Actinomycetota</taxon>
        <taxon>Actinomycetes</taxon>
        <taxon>Kitasatosporales</taxon>
        <taxon>Streptomycetaceae</taxon>
        <taxon>Streptomyces</taxon>
    </lineage>
</organism>
<feature type="region of interest" description="Disordered" evidence="1">
    <location>
        <begin position="294"/>
        <end position="358"/>
    </location>
</feature>